<keyword evidence="1" id="KW-1133">Transmembrane helix</keyword>
<proteinExistence type="predicted"/>
<dbReference type="WBParaSite" id="Csp11.Scaffold629.g14940.t1">
    <property type="protein sequence ID" value="Csp11.Scaffold629.g14940.t1"/>
    <property type="gene ID" value="Csp11.Scaffold629.g14940"/>
</dbReference>
<evidence type="ECO:0000256" key="1">
    <source>
        <dbReference type="SAM" id="Phobius"/>
    </source>
</evidence>
<dbReference type="Proteomes" id="UP000095282">
    <property type="component" value="Unplaced"/>
</dbReference>
<reference evidence="3" key="1">
    <citation type="submission" date="2016-11" db="UniProtKB">
        <authorList>
            <consortium name="WormBaseParasite"/>
        </authorList>
    </citation>
    <scope>IDENTIFICATION</scope>
</reference>
<keyword evidence="2" id="KW-1185">Reference proteome</keyword>
<feature type="transmembrane region" description="Helical" evidence="1">
    <location>
        <begin position="12"/>
        <end position="34"/>
    </location>
</feature>
<keyword evidence="1" id="KW-0472">Membrane</keyword>
<keyword evidence="1" id="KW-0812">Transmembrane</keyword>
<sequence>MLLLDYFPLNSYFAQFTSSLLFIIYFWFPSYFLVSSSTNSRNKISLRELPSALQFRRLHLLYLDERYAGETSQFVDFQCETLFFGFS</sequence>
<name>A0A1I7U535_9PELO</name>
<dbReference type="AlphaFoldDB" id="A0A1I7U535"/>
<protein>
    <submittedName>
        <fullName evidence="3">Uncharacterized protein</fullName>
    </submittedName>
</protein>
<organism evidence="2 3">
    <name type="scientific">Caenorhabditis tropicalis</name>
    <dbReference type="NCBI Taxonomy" id="1561998"/>
    <lineage>
        <taxon>Eukaryota</taxon>
        <taxon>Metazoa</taxon>
        <taxon>Ecdysozoa</taxon>
        <taxon>Nematoda</taxon>
        <taxon>Chromadorea</taxon>
        <taxon>Rhabditida</taxon>
        <taxon>Rhabditina</taxon>
        <taxon>Rhabditomorpha</taxon>
        <taxon>Rhabditoidea</taxon>
        <taxon>Rhabditidae</taxon>
        <taxon>Peloderinae</taxon>
        <taxon>Caenorhabditis</taxon>
    </lineage>
</organism>
<accession>A0A1I7U535</accession>
<evidence type="ECO:0000313" key="3">
    <source>
        <dbReference type="WBParaSite" id="Csp11.Scaffold629.g14940.t1"/>
    </source>
</evidence>
<evidence type="ECO:0000313" key="2">
    <source>
        <dbReference type="Proteomes" id="UP000095282"/>
    </source>
</evidence>